<feature type="compositionally biased region" description="Low complexity" evidence="4">
    <location>
        <begin position="41"/>
        <end position="52"/>
    </location>
</feature>
<dbReference type="Pfam" id="PF02312">
    <property type="entry name" value="CBF_beta"/>
    <property type="match status" value="1"/>
</dbReference>
<reference evidence="5" key="1">
    <citation type="submission" date="2020-11" db="EMBL/GenBank/DDBJ databases">
        <authorList>
            <person name="Tran Van P."/>
        </authorList>
    </citation>
    <scope>NUCLEOTIDE SEQUENCE</scope>
</reference>
<dbReference type="GO" id="GO:0006357">
    <property type="term" value="P:regulation of transcription by RNA polymerase II"/>
    <property type="evidence" value="ECO:0007669"/>
    <property type="project" value="TreeGrafter"/>
</dbReference>
<keyword evidence="2" id="KW-0539">Nucleus</keyword>
<comment type="similarity">
    <text evidence="3">Belongs to the CBF-beta family.</text>
</comment>
<dbReference type="InterPro" id="IPR003417">
    <property type="entry name" value="CBF_beta"/>
</dbReference>
<protein>
    <submittedName>
        <fullName evidence="5">Uncharacterized protein</fullName>
    </submittedName>
</protein>
<sequence length="240" mass="27125">MILFGKSQDFSGGRADDRAKKGGADRAREGEPMAQRGEPIAQGKGATAQGKGSRSRKGRGADRASALEPHNPRFMIQMPRVVAEQKHKFENDELFKKLSRDAEVRYTGYRDLTTEQRRIKFANGCREGHTEIAAVGAGVNLQLVFTPLSNGYGTLLHQGALLPDFEREPGKVHIISHIFIFNGVCVRWRGSLDLDRLEGVGCLEFDEHAAKIEECLLKRQIEHYNQRLQRFEERYRFEPS</sequence>
<proteinExistence type="inferred from homology"/>
<dbReference type="InterPro" id="IPR036552">
    <property type="entry name" value="CBF_bsu_sf"/>
</dbReference>
<dbReference type="GO" id="GO:0003713">
    <property type="term" value="F:transcription coactivator activity"/>
    <property type="evidence" value="ECO:0007669"/>
    <property type="project" value="InterPro"/>
</dbReference>
<name>A0A7R8WA16_9CRUS</name>
<comment type="subcellular location">
    <subcellularLocation>
        <location evidence="1">Nucleus</location>
    </subcellularLocation>
</comment>
<evidence type="ECO:0000256" key="4">
    <source>
        <dbReference type="SAM" id="MobiDB-lite"/>
    </source>
</evidence>
<gene>
    <name evidence="5" type="ORF">CTOB1V02_LOCUS5038</name>
</gene>
<dbReference type="Gene3D" id="2.40.250.10">
    <property type="entry name" value="Core binding factor, beta subunit"/>
    <property type="match status" value="1"/>
</dbReference>
<evidence type="ECO:0000313" key="5">
    <source>
        <dbReference type="EMBL" id="CAD7227129.1"/>
    </source>
</evidence>
<organism evidence="5">
    <name type="scientific">Cyprideis torosa</name>
    <dbReference type="NCBI Taxonomy" id="163714"/>
    <lineage>
        <taxon>Eukaryota</taxon>
        <taxon>Metazoa</taxon>
        <taxon>Ecdysozoa</taxon>
        <taxon>Arthropoda</taxon>
        <taxon>Crustacea</taxon>
        <taxon>Oligostraca</taxon>
        <taxon>Ostracoda</taxon>
        <taxon>Podocopa</taxon>
        <taxon>Podocopida</taxon>
        <taxon>Cytherocopina</taxon>
        <taxon>Cytheroidea</taxon>
        <taxon>Cytherideidae</taxon>
        <taxon>Cyprideis</taxon>
    </lineage>
</organism>
<dbReference type="GO" id="GO:0016513">
    <property type="term" value="C:core-binding factor complex"/>
    <property type="evidence" value="ECO:0007669"/>
    <property type="project" value="TreeGrafter"/>
</dbReference>
<dbReference type="GO" id="GO:0043565">
    <property type="term" value="F:sequence-specific DNA binding"/>
    <property type="evidence" value="ECO:0007669"/>
    <property type="project" value="TreeGrafter"/>
</dbReference>
<feature type="region of interest" description="Disordered" evidence="4">
    <location>
        <begin position="1"/>
        <end position="70"/>
    </location>
</feature>
<dbReference type="SUPFAM" id="SSF50723">
    <property type="entry name" value="Core binding factor beta, CBF"/>
    <property type="match status" value="1"/>
</dbReference>
<dbReference type="PANTHER" id="PTHR10276:SF3">
    <property type="entry name" value="CORE-BINDING FACTOR SUBUNIT BETA"/>
    <property type="match status" value="1"/>
</dbReference>
<dbReference type="PANTHER" id="PTHR10276">
    <property type="entry name" value="CORE-BINDING FACTOR, BETA SUBUNIT"/>
    <property type="match status" value="1"/>
</dbReference>
<dbReference type="EMBL" id="OB661042">
    <property type="protein sequence ID" value="CAD7227129.1"/>
    <property type="molecule type" value="Genomic_DNA"/>
</dbReference>
<feature type="compositionally biased region" description="Basic and acidic residues" evidence="4">
    <location>
        <begin position="14"/>
        <end position="31"/>
    </location>
</feature>
<dbReference type="AlphaFoldDB" id="A0A7R8WA16"/>
<evidence type="ECO:0000256" key="2">
    <source>
        <dbReference type="ARBA" id="ARBA00023242"/>
    </source>
</evidence>
<evidence type="ECO:0000256" key="3">
    <source>
        <dbReference type="ARBA" id="ARBA00025734"/>
    </source>
</evidence>
<evidence type="ECO:0000256" key="1">
    <source>
        <dbReference type="ARBA" id="ARBA00004123"/>
    </source>
</evidence>
<accession>A0A7R8WA16</accession>
<dbReference type="OrthoDB" id="10026505at2759"/>